<protein>
    <submittedName>
        <fullName evidence="1">Uncharacterized protein</fullName>
    </submittedName>
</protein>
<reference evidence="1" key="1">
    <citation type="submission" date="2020-07" db="EMBL/GenBank/DDBJ databases">
        <title>Genomic analysis of a strain of Sedimentibacter Hydroxybenzoicus DSM7310.</title>
        <authorList>
            <person name="Ma S."/>
        </authorList>
    </citation>
    <scope>NUCLEOTIDE SEQUENCE</scope>
    <source>
        <strain evidence="1">DSM 7310</strain>
    </source>
</reference>
<dbReference type="Proteomes" id="UP000611629">
    <property type="component" value="Unassembled WGS sequence"/>
</dbReference>
<dbReference type="AlphaFoldDB" id="A0A974BJG5"/>
<accession>A0A974BJG5</accession>
<dbReference type="EMBL" id="JACBNQ010000004">
    <property type="protein sequence ID" value="NYB73775.1"/>
    <property type="molecule type" value="Genomic_DNA"/>
</dbReference>
<proteinExistence type="predicted"/>
<sequence>MSVNLVPAVIAVKAGKDKAGQNAIVHQVAQITTKCCYYNVEIVEGFVSFGGLKDIKKEAIKIFEKKAYRYLMIYSPTQFTQNEKEYREFVEELEQFYNIHVKQLRP</sequence>
<gene>
    <name evidence="1" type="ORF">HZF24_06425</name>
</gene>
<evidence type="ECO:0000313" key="2">
    <source>
        <dbReference type="Proteomes" id="UP000611629"/>
    </source>
</evidence>
<keyword evidence="2" id="KW-1185">Reference proteome</keyword>
<organism evidence="1 2">
    <name type="scientific">Sedimentibacter hydroxybenzoicus DSM 7310</name>
    <dbReference type="NCBI Taxonomy" id="1123245"/>
    <lineage>
        <taxon>Bacteria</taxon>
        <taxon>Bacillati</taxon>
        <taxon>Bacillota</taxon>
        <taxon>Tissierellia</taxon>
        <taxon>Sedimentibacter</taxon>
    </lineage>
</organism>
<comment type="caution">
    <text evidence="1">The sequence shown here is derived from an EMBL/GenBank/DDBJ whole genome shotgun (WGS) entry which is preliminary data.</text>
</comment>
<dbReference type="RefSeq" id="WP_179237470.1">
    <property type="nucleotide sequence ID" value="NZ_JACBNQ010000004.1"/>
</dbReference>
<name>A0A974BJG5_SEDHY</name>
<evidence type="ECO:0000313" key="1">
    <source>
        <dbReference type="EMBL" id="NYB73775.1"/>
    </source>
</evidence>